<evidence type="ECO:0000256" key="1">
    <source>
        <dbReference type="SAM" id="Phobius"/>
    </source>
</evidence>
<keyword evidence="1" id="KW-0472">Membrane</keyword>
<dbReference type="Proteomes" id="UP000002061">
    <property type="component" value="Chromosome"/>
</dbReference>
<dbReference type="STRING" id="573063.Metin_1105"/>
<sequence>MGFSSVAGTVIMVISLLIVGAYLYTTIDSSYSILYKNYEAYQKHLENKINEKLVITKVSSSATQTNITIYNNGSVVVEPHKFTVLFDGTIVPPQNISYSPDVPYLLPLESITLIVNWTQPTRICIVSNYGNKYFATT</sequence>
<name>D5VT57_METIM</name>
<accession>D5VT57</accession>
<dbReference type="AlphaFoldDB" id="D5VT57"/>
<proteinExistence type="predicted"/>
<protein>
    <submittedName>
        <fullName evidence="2">Flagellin</fullName>
    </submittedName>
</protein>
<keyword evidence="2" id="KW-0969">Cilium</keyword>
<dbReference type="EMBL" id="CP002009">
    <property type="protein sequence ID" value="ADG13760.1"/>
    <property type="molecule type" value="Genomic_DNA"/>
</dbReference>
<evidence type="ECO:0000313" key="2">
    <source>
        <dbReference type="EMBL" id="ADG13760.1"/>
    </source>
</evidence>
<keyword evidence="3" id="KW-1185">Reference proteome</keyword>
<dbReference type="eggNOG" id="arCOG01824">
    <property type="taxonomic scope" value="Archaea"/>
</dbReference>
<organism evidence="2 3">
    <name type="scientific">Methanocaldococcus infernus (strain DSM 11812 / JCM 15783 / ME)</name>
    <dbReference type="NCBI Taxonomy" id="573063"/>
    <lineage>
        <taxon>Archaea</taxon>
        <taxon>Methanobacteriati</taxon>
        <taxon>Methanobacteriota</taxon>
        <taxon>Methanomada group</taxon>
        <taxon>Methanococci</taxon>
        <taxon>Methanococcales</taxon>
        <taxon>Methanocaldococcaceae</taxon>
        <taxon>Methanocaldococcus</taxon>
    </lineage>
</organism>
<keyword evidence="1" id="KW-1133">Transmembrane helix</keyword>
<evidence type="ECO:0000313" key="3">
    <source>
        <dbReference type="Proteomes" id="UP000002061"/>
    </source>
</evidence>
<feature type="transmembrane region" description="Helical" evidence="1">
    <location>
        <begin position="6"/>
        <end position="27"/>
    </location>
</feature>
<keyword evidence="1" id="KW-0812">Transmembrane</keyword>
<dbReference type="InterPro" id="IPR002774">
    <property type="entry name" value="Flagellin_arc-type"/>
</dbReference>
<gene>
    <name evidence="2" type="ordered locus">Metin_1105</name>
</gene>
<dbReference type="GeneID" id="9132122"/>
<dbReference type="OrthoDB" id="63667at2157"/>
<dbReference type="KEGG" id="mif:Metin_1105"/>
<dbReference type="GO" id="GO:0097588">
    <property type="term" value="P:archaeal or bacterial-type flagellum-dependent cell motility"/>
    <property type="evidence" value="ECO:0007669"/>
    <property type="project" value="InterPro"/>
</dbReference>
<dbReference type="GO" id="GO:0005198">
    <property type="term" value="F:structural molecule activity"/>
    <property type="evidence" value="ECO:0007669"/>
    <property type="project" value="InterPro"/>
</dbReference>
<keyword evidence="2" id="KW-0282">Flagellum</keyword>
<dbReference type="RefSeq" id="WP_013100505.1">
    <property type="nucleotide sequence ID" value="NC_014122.1"/>
</dbReference>
<dbReference type="PANTHER" id="PTHR42200">
    <property type="entry name" value="ARCHAEAL FLAGELLA-RELATED PROTEIN F-RELATED"/>
    <property type="match status" value="1"/>
</dbReference>
<dbReference type="PANTHER" id="PTHR42200:SF2">
    <property type="entry name" value="ARCHAEAL FLAGELLA-RELATED PROTEIN F"/>
    <property type="match status" value="1"/>
</dbReference>
<keyword evidence="2" id="KW-0966">Cell projection</keyword>
<reference evidence="2" key="1">
    <citation type="submission" date="2010-04" db="EMBL/GenBank/DDBJ databases">
        <title>Complete sequence of Methanocaldococcus infernus ME.</title>
        <authorList>
            <consortium name="US DOE Joint Genome Institute"/>
            <person name="Lucas S."/>
            <person name="Copeland A."/>
            <person name="Lapidus A."/>
            <person name="Cheng J.-F."/>
            <person name="Bruce D."/>
            <person name="Goodwin L."/>
            <person name="Pitluck S."/>
            <person name="Munk A.C."/>
            <person name="Detter J.C."/>
            <person name="Han C."/>
            <person name="Tapia R."/>
            <person name="Land M."/>
            <person name="Hauser L."/>
            <person name="Kyrpides N."/>
            <person name="Mikhailova N."/>
            <person name="Sieprawska-Lupa M."/>
            <person name="Whitman W.B."/>
            <person name="Woyke T."/>
        </authorList>
    </citation>
    <scope>NUCLEOTIDE SEQUENCE [LARGE SCALE GENOMIC DNA]</scope>
    <source>
        <strain evidence="2">ME</strain>
    </source>
</reference>
<dbReference type="HOGENOM" id="CLU_1881047_0_0_2"/>